<accession>A0A177V3U9</accession>
<feature type="compositionally biased region" description="Low complexity" evidence="1">
    <location>
        <begin position="39"/>
        <end position="50"/>
    </location>
</feature>
<dbReference type="Proteomes" id="UP000836402">
    <property type="component" value="Unassembled WGS sequence"/>
</dbReference>
<evidence type="ECO:0000313" key="2">
    <source>
        <dbReference type="EMBL" id="CAD6957234.1"/>
    </source>
</evidence>
<dbReference type="Proteomes" id="UP000077671">
    <property type="component" value="Unassembled WGS sequence"/>
</dbReference>
<dbReference type="EMBL" id="CAJHJG010006467">
    <property type="protein sequence ID" value="CAD6957234.1"/>
    <property type="molecule type" value="Genomic_DNA"/>
</dbReference>
<proteinExistence type="predicted"/>
<feature type="region of interest" description="Disordered" evidence="1">
    <location>
        <begin position="22"/>
        <end position="99"/>
    </location>
</feature>
<feature type="compositionally biased region" description="Pro residues" evidence="1">
    <location>
        <begin position="51"/>
        <end position="67"/>
    </location>
</feature>
<sequence length="219" mass="24482">MGPRWSATLDLRDDLFEDIDRSARHEAKNRPRLSKKPSEGSSAPATSSSIPAPPPHPPTKTQPPLPDIPKRYIADSNEVPDDDEHEVSAGWGEMDETSADWGEADELWFTEIKGRAGGLGKYLDDYLGFGTDEEEEDQDGKGEEEQGDEGTEEQPSEASAAAIALEKKRARNKHKRTKRAKKQRAEGKKKKKLSQELKTKPTLSKAGRQRAKFREYELV</sequence>
<gene>
    <name evidence="3" type="ORF">A4X03_0g1015</name>
    <name evidence="2" type="ORF">JKIAZH3_G3328</name>
</gene>
<comment type="caution">
    <text evidence="3">The sequence shown here is derived from an EMBL/GenBank/DDBJ whole genome shotgun (WGS) entry which is preliminary data.</text>
</comment>
<dbReference type="AlphaFoldDB" id="A0A177V3U9"/>
<evidence type="ECO:0000313" key="3">
    <source>
        <dbReference type="EMBL" id="KAE8264344.1"/>
    </source>
</evidence>
<protein>
    <submittedName>
        <fullName evidence="3">Uncharacterized protein</fullName>
    </submittedName>
</protein>
<reference evidence="3" key="2">
    <citation type="journal article" date="2019" name="IMA Fungus">
        <title>Genome sequencing and comparison of five Tilletia species to identify candidate genes for the detection of regulated species infecting wheat.</title>
        <authorList>
            <person name="Nguyen H.D.T."/>
            <person name="Sultana T."/>
            <person name="Kesanakurti P."/>
            <person name="Hambleton S."/>
        </authorList>
    </citation>
    <scope>NUCLEOTIDE SEQUENCE</scope>
    <source>
        <strain evidence="3">DAOMC 238032</strain>
    </source>
</reference>
<dbReference type="EMBL" id="LWDD02000073">
    <property type="protein sequence ID" value="KAE8264344.1"/>
    <property type="molecule type" value="Genomic_DNA"/>
</dbReference>
<reference evidence="3" key="1">
    <citation type="submission" date="2016-04" db="EMBL/GenBank/DDBJ databases">
        <authorList>
            <person name="Nguyen H.D."/>
            <person name="Kesanakurti P."/>
            <person name="Cullis J."/>
            <person name="Levesque C.A."/>
            <person name="Hambleton S."/>
        </authorList>
    </citation>
    <scope>NUCLEOTIDE SEQUENCE</scope>
    <source>
        <strain evidence="3">DAOMC 238032</strain>
    </source>
</reference>
<evidence type="ECO:0000313" key="5">
    <source>
        <dbReference type="Proteomes" id="UP000836402"/>
    </source>
</evidence>
<feature type="compositionally biased region" description="Acidic residues" evidence="1">
    <location>
        <begin position="145"/>
        <end position="155"/>
    </location>
</feature>
<name>A0A177V3U9_9BASI</name>
<feature type="region of interest" description="Disordered" evidence="1">
    <location>
        <begin position="125"/>
        <end position="219"/>
    </location>
</feature>
<organism evidence="3 4">
    <name type="scientific">Tilletia caries</name>
    <name type="common">wheat bunt fungus</name>
    <dbReference type="NCBI Taxonomy" id="13290"/>
    <lineage>
        <taxon>Eukaryota</taxon>
        <taxon>Fungi</taxon>
        <taxon>Dikarya</taxon>
        <taxon>Basidiomycota</taxon>
        <taxon>Ustilaginomycotina</taxon>
        <taxon>Exobasidiomycetes</taxon>
        <taxon>Tilletiales</taxon>
        <taxon>Tilletiaceae</taxon>
        <taxon>Tilletia</taxon>
    </lineage>
</organism>
<feature type="compositionally biased region" description="Basic residues" evidence="1">
    <location>
        <begin position="168"/>
        <end position="192"/>
    </location>
</feature>
<evidence type="ECO:0000313" key="4">
    <source>
        <dbReference type="Proteomes" id="UP000077671"/>
    </source>
</evidence>
<keyword evidence="5" id="KW-1185">Reference proteome</keyword>
<reference evidence="2" key="3">
    <citation type="submission" date="2020-10" db="EMBL/GenBank/DDBJ databases">
        <authorList>
            <person name="Sedaghatjoo S."/>
        </authorList>
    </citation>
    <scope>NUCLEOTIDE SEQUENCE</scope>
    <source>
        <strain evidence="2">AZH3</strain>
    </source>
</reference>
<evidence type="ECO:0000256" key="1">
    <source>
        <dbReference type="SAM" id="MobiDB-lite"/>
    </source>
</evidence>